<feature type="transmembrane region" description="Helical" evidence="5">
    <location>
        <begin position="422"/>
        <end position="446"/>
    </location>
</feature>
<evidence type="ECO:0000259" key="7">
    <source>
        <dbReference type="Pfam" id="PF02932"/>
    </source>
</evidence>
<dbReference type="Proteomes" id="UP000681720">
    <property type="component" value="Unassembled WGS sequence"/>
</dbReference>
<gene>
    <name evidence="9" type="ORF">BYL167_LOCUS6402</name>
    <name evidence="8" type="ORF">GIL414_LOCUS1735</name>
    <name evidence="10" type="ORF">SMN809_LOCUS5906</name>
</gene>
<dbReference type="EMBL" id="CAJOBH010001555">
    <property type="protein sequence ID" value="CAF3861306.1"/>
    <property type="molecule type" value="Genomic_DNA"/>
</dbReference>
<feature type="domain" description="Neurotransmitter-gated ion-channel ligand-binding" evidence="6">
    <location>
        <begin position="41"/>
        <end position="236"/>
    </location>
</feature>
<keyword evidence="4 5" id="KW-0472">Membrane</keyword>
<evidence type="ECO:0000313" key="10">
    <source>
        <dbReference type="EMBL" id="CAF3886795.1"/>
    </source>
</evidence>
<dbReference type="InterPro" id="IPR006029">
    <property type="entry name" value="Neurotrans-gated_channel_TM"/>
</dbReference>
<dbReference type="PROSITE" id="PS00236">
    <property type="entry name" value="NEUROTR_ION_CHANNEL"/>
    <property type="match status" value="1"/>
</dbReference>
<evidence type="ECO:0000256" key="5">
    <source>
        <dbReference type="RuleBase" id="RU000687"/>
    </source>
</evidence>
<dbReference type="InterPro" id="IPR006201">
    <property type="entry name" value="Neur_channel"/>
</dbReference>
<comment type="caution">
    <text evidence="10">The sequence shown here is derived from an EMBL/GenBank/DDBJ whole genome shotgun (WGS) entry which is preliminary data.</text>
</comment>
<accession>A0A8S2L670</accession>
<evidence type="ECO:0000313" key="9">
    <source>
        <dbReference type="EMBL" id="CAF3861306.1"/>
    </source>
</evidence>
<dbReference type="EMBL" id="CAJOBJ010000300">
    <property type="protein sequence ID" value="CAF3812793.1"/>
    <property type="molecule type" value="Genomic_DNA"/>
</dbReference>
<comment type="subcellular location">
    <subcellularLocation>
        <location evidence="1">Membrane</location>
        <topology evidence="1">Multi-pass membrane protein</topology>
    </subcellularLocation>
</comment>
<keyword evidence="5" id="KW-0813">Transport</keyword>
<feature type="signal peptide" evidence="5">
    <location>
        <begin position="1"/>
        <end position="18"/>
    </location>
</feature>
<reference evidence="10" key="1">
    <citation type="submission" date="2021-02" db="EMBL/GenBank/DDBJ databases">
        <authorList>
            <person name="Nowell W R."/>
        </authorList>
    </citation>
    <scope>NUCLEOTIDE SEQUENCE</scope>
</reference>
<evidence type="ECO:0000256" key="3">
    <source>
        <dbReference type="ARBA" id="ARBA00022989"/>
    </source>
</evidence>
<feature type="transmembrane region" description="Helical" evidence="5">
    <location>
        <begin position="240"/>
        <end position="262"/>
    </location>
</feature>
<dbReference type="PRINTS" id="PR00252">
    <property type="entry name" value="NRIONCHANNEL"/>
</dbReference>
<dbReference type="CDD" id="cd19051">
    <property type="entry name" value="LGIC_TM_cation"/>
    <property type="match status" value="1"/>
</dbReference>
<dbReference type="SUPFAM" id="SSF90112">
    <property type="entry name" value="Neurotransmitter-gated ion-channel transmembrane pore"/>
    <property type="match status" value="1"/>
</dbReference>
<protein>
    <submittedName>
        <fullName evidence="10">Uncharacterized protein</fullName>
    </submittedName>
</protein>
<feature type="chain" id="PRO_5036511274" evidence="5">
    <location>
        <begin position="19"/>
        <end position="531"/>
    </location>
</feature>
<keyword evidence="3 5" id="KW-1133">Transmembrane helix</keyword>
<dbReference type="GO" id="GO:0016020">
    <property type="term" value="C:membrane"/>
    <property type="evidence" value="ECO:0007669"/>
    <property type="project" value="UniProtKB-SubCell"/>
</dbReference>
<organism evidence="10 11">
    <name type="scientific">Rotaria magnacalcarata</name>
    <dbReference type="NCBI Taxonomy" id="392030"/>
    <lineage>
        <taxon>Eukaryota</taxon>
        <taxon>Metazoa</taxon>
        <taxon>Spiralia</taxon>
        <taxon>Gnathifera</taxon>
        <taxon>Rotifera</taxon>
        <taxon>Eurotatoria</taxon>
        <taxon>Bdelloidea</taxon>
        <taxon>Philodinida</taxon>
        <taxon>Philodinidae</taxon>
        <taxon>Rotaria</taxon>
    </lineage>
</organism>
<keyword evidence="5" id="KW-0407">Ion channel</keyword>
<dbReference type="EMBL" id="CAJOBI010001540">
    <property type="protein sequence ID" value="CAF3886795.1"/>
    <property type="molecule type" value="Genomic_DNA"/>
</dbReference>
<dbReference type="InterPro" id="IPR018000">
    <property type="entry name" value="Neurotransmitter_ion_chnl_CS"/>
</dbReference>
<comment type="similarity">
    <text evidence="5">Belongs to the ligand-gated ion channel (TC 1.A.9) family.</text>
</comment>
<dbReference type="Pfam" id="PF02931">
    <property type="entry name" value="Neur_chan_LBD"/>
    <property type="match status" value="1"/>
</dbReference>
<dbReference type="Pfam" id="PF02932">
    <property type="entry name" value="Neur_chan_memb"/>
    <property type="match status" value="1"/>
</dbReference>
<feature type="transmembrane region" description="Helical" evidence="5">
    <location>
        <begin position="307"/>
        <end position="326"/>
    </location>
</feature>
<dbReference type="Proteomes" id="UP000676336">
    <property type="component" value="Unassembled WGS sequence"/>
</dbReference>
<sequence>MQLLHVFILHLNVLVIYGKDYTAYESNRLHITQFYRNHLLTRAQTKNSRQTIVAVGLGIIEVEGIDPQKQVITLNVNMELRWCDEFLQWNTSEQLCITGRNRSEIFFTGNEIWTPDIVAINGPGKNDRGSKYQYPALVICTGIVRWSYQDKLVSYCKINVKNFPFDRQYCSILLQSTIYDSSELKLRSLYTVIQLYNLINTEWKILHLTIEEIDLYNPHYSRYFSTIKIDIELERHSRFYVLKIMIPFSVISILGLFSFCLPTDSGEKIALTVSVLLSLTIYLQLISDYVPKSERGLSLLTLYSNTIFSFVFLSCVFNICTIFIYYQEQFIIRNKMSKRKKNTFLLNLHKSLSNLNQQRWLSLQECGNVQECLSEGNNVNAIEILSDIRHIRELLMNLFVRENSTDFYQYVSSSSKRSVKQLAVLVDQILFFICLILMPLSMVLLFTVNNKSLASSTATNQLLDFRKTAVDPKPVFRGCPTPHAFASIQSSSSSSSSSTYNYINKTKNYSDNPDKKHIISFGECLEDRVLV</sequence>
<dbReference type="CDD" id="cd18989">
    <property type="entry name" value="LGIC_ECD_cation"/>
    <property type="match status" value="1"/>
</dbReference>
<evidence type="ECO:0000259" key="6">
    <source>
        <dbReference type="Pfam" id="PF02931"/>
    </source>
</evidence>
<dbReference type="InterPro" id="IPR036734">
    <property type="entry name" value="Neur_chan_lig-bd_sf"/>
</dbReference>
<dbReference type="GO" id="GO:0004888">
    <property type="term" value="F:transmembrane signaling receptor activity"/>
    <property type="evidence" value="ECO:0007669"/>
    <property type="project" value="InterPro"/>
</dbReference>
<evidence type="ECO:0000256" key="4">
    <source>
        <dbReference type="ARBA" id="ARBA00023136"/>
    </source>
</evidence>
<evidence type="ECO:0000256" key="2">
    <source>
        <dbReference type="ARBA" id="ARBA00022692"/>
    </source>
</evidence>
<dbReference type="Gene3D" id="1.20.58.390">
    <property type="entry name" value="Neurotransmitter-gated ion-channel transmembrane domain"/>
    <property type="match status" value="1"/>
</dbReference>
<dbReference type="InterPro" id="IPR038050">
    <property type="entry name" value="Neuro_actylchol_rec"/>
</dbReference>
<keyword evidence="5" id="KW-0732">Signal</keyword>
<dbReference type="InterPro" id="IPR036719">
    <property type="entry name" value="Neuro-gated_channel_TM_sf"/>
</dbReference>
<feature type="domain" description="Neurotransmitter-gated ion-channel transmembrane" evidence="7">
    <location>
        <begin position="245"/>
        <end position="357"/>
    </location>
</feature>
<name>A0A8S2L670_9BILA</name>
<dbReference type="GO" id="GO:0005230">
    <property type="term" value="F:extracellular ligand-gated monoatomic ion channel activity"/>
    <property type="evidence" value="ECO:0007669"/>
    <property type="project" value="InterPro"/>
</dbReference>
<evidence type="ECO:0000256" key="1">
    <source>
        <dbReference type="ARBA" id="ARBA00004141"/>
    </source>
</evidence>
<dbReference type="Gene3D" id="2.70.170.10">
    <property type="entry name" value="Neurotransmitter-gated ion-channel ligand-binding domain"/>
    <property type="match status" value="1"/>
</dbReference>
<dbReference type="PANTHER" id="PTHR18945">
    <property type="entry name" value="NEUROTRANSMITTER GATED ION CHANNEL"/>
    <property type="match status" value="1"/>
</dbReference>
<proteinExistence type="inferred from homology"/>
<dbReference type="AlphaFoldDB" id="A0A8S2L670"/>
<dbReference type="SUPFAM" id="SSF63712">
    <property type="entry name" value="Nicotinic receptor ligand binding domain-like"/>
    <property type="match status" value="1"/>
</dbReference>
<feature type="transmembrane region" description="Helical" evidence="5">
    <location>
        <begin position="269"/>
        <end position="287"/>
    </location>
</feature>
<keyword evidence="5" id="KW-0406">Ion transport</keyword>
<evidence type="ECO:0000313" key="8">
    <source>
        <dbReference type="EMBL" id="CAF3812793.1"/>
    </source>
</evidence>
<dbReference type="InterPro" id="IPR006202">
    <property type="entry name" value="Neur_chan_lig-bd"/>
</dbReference>
<evidence type="ECO:0000313" key="11">
    <source>
        <dbReference type="Proteomes" id="UP000676336"/>
    </source>
</evidence>
<dbReference type="Proteomes" id="UP000681967">
    <property type="component" value="Unassembled WGS sequence"/>
</dbReference>
<keyword evidence="2 5" id="KW-0812">Transmembrane</keyword>